<dbReference type="Proteomes" id="UP000594771">
    <property type="component" value="Chromosome"/>
</dbReference>
<reference evidence="2" key="2">
    <citation type="submission" date="2022-09" db="EMBL/GenBank/DDBJ databases">
        <title>Aerococcus urinae taxonomy study.</title>
        <authorList>
            <person name="Christensen J."/>
            <person name="Senneby E."/>
        </authorList>
    </citation>
    <scope>NUCLEOTIDE SEQUENCE</scope>
    <source>
        <strain evidence="2">NLD-066-U95</strain>
    </source>
</reference>
<keyword evidence="5" id="KW-1185">Reference proteome</keyword>
<name>A0A0X8FF36_9LACT</name>
<organism evidence="3 4">
    <name type="scientific">Aerococcus urinae</name>
    <dbReference type="NCBI Taxonomy" id="1376"/>
    <lineage>
        <taxon>Bacteria</taxon>
        <taxon>Bacillati</taxon>
        <taxon>Bacillota</taxon>
        <taxon>Bacilli</taxon>
        <taxon>Lactobacillales</taxon>
        <taxon>Aerococcaceae</taxon>
        <taxon>Aerococcus</taxon>
    </lineage>
</organism>
<evidence type="ECO:0000313" key="4">
    <source>
        <dbReference type="Proteomes" id="UP000594771"/>
    </source>
</evidence>
<sequence length="216" mass="25296">MITTQDATYLAGLFFLTAIGFIVKAIYDKSKEKSVKKFMLATLVSFSFSLLFGSNFLRLHIDPKDPKETQNRIAELVHINPKQVQVTDEEIGENKYKKYNFEYKAKMLTRDENTKIKSIDFDNVDKQFIYNLFKELNYPKLKQLDDLIQNDRGLCFDYIDNLGIMLSSNKDQNTFNVYITFNEDNDWLWSTRKAIESTYNNKKSSSSKHSLLDELK</sequence>
<keyword evidence="1" id="KW-0812">Transmembrane</keyword>
<evidence type="ECO:0000313" key="3">
    <source>
        <dbReference type="EMBL" id="QPS02138.1"/>
    </source>
</evidence>
<keyword evidence="1" id="KW-0472">Membrane</keyword>
<dbReference type="EMBL" id="JAOTML010000009">
    <property type="protein sequence ID" value="MCY3053906.1"/>
    <property type="molecule type" value="Genomic_DNA"/>
</dbReference>
<dbReference type="EMBL" id="CP065662">
    <property type="protein sequence ID" value="QPS02138.1"/>
    <property type="molecule type" value="Genomic_DNA"/>
</dbReference>
<protein>
    <submittedName>
        <fullName evidence="3">Uncharacterized protein</fullName>
    </submittedName>
</protein>
<proteinExistence type="predicted"/>
<dbReference type="AlphaFoldDB" id="A0A0X8FF36"/>
<keyword evidence="1" id="KW-1133">Transmembrane helix</keyword>
<evidence type="ECO:0000313" key="5">
    <source>
        <dbReference type="Proteomes" id="UP001069145"/>
    </source>
</evidence>
<gene>
    <name evidence="3" type="ORF">I6G68_03525</name>
    <name evidence="2" type="ORF">ODY43_07875</name>
</gene>
<feature type="transmembrane region" description="Helical" evidence="1">
    <location>
        <begin position="6"/>
        <end position="26"/>
    </location>
</feature>
<dbReference type="KEGG" id="aun:AWM73_06505"/>
<evidence type="ECO:0000256" key="1">
    <source>
        <dbReference type="SAM" id="Phobius"/>
    </source>
</evidence>
<feature type="transmembrane region" description="Helical" evidence="1">
    <location>
        <begin position="38"/>
        <end position="57"/>
    </location>
</feature>
<dbReference type="GeneID" id="35768086"/>
<reference evidence="3 4" key="1">
    <citation type="submission" date="2020-12" db="EMBL/GenBank/DDBJ databases">
        <title>FDA dAtabase for Regulatory Grade micrObial Sequences (FDA-ARGOS): Supporting development and validation of Infectious Disease Dx tests.</title>
        <authorList>
            <person name="Sproer C."/>
            <person name="Gronow S."/>
            <person name="Severitt S."/>
            <person name="Schroder I."/>
            <person name="Tallon L."/>
            <person name="Sadzewicz L."/>
            <person name="Zhao X."/>
            <person name="Boylan J."/>
            <person name="Ott S."/>
            <person name="Bowen H."/>
            <person name="Vavikolanu K."/>
            <person name="Mehta A."/>
            <person name="Aluvathingal J."/>
            <person name="Nadendla S."/>
            <person name="Lowell S."/>
            <person name="Myers T."/>
            <person name="Yan Y."/>
            <person name="Sichtig H."/>
        </authorList>
    </citation>
    <scope>NUCLEOTIDE SEQUENCE [LARGE SCALE GENOMIC DNA]</scope>
    <source>
        <strain evidence="3 4">FDAARGOS_911</strain>
    </source>
</reference>
<accession>A0A0X8FF36</accession>
<dbReference type="Proteomes" id="UP001069145">
    <property type="component" value="Unassembled WGS sequence"/>
</dbReference>
<dbReference type="RefSeq" id="WP_060778619.1">
    <property type="nucleotide sequence ID" value="NZ_CAJHLF010000007.1"/>
</dbReference>
<evidence type="ECO:0000313" key="2">
    <source>
        <dbReference type="EMBL" id="MCY3053906.1"/>
    </source>
</evidence>